<dbReference type="Pfam" id="PF01263">
    <property type="entry name" value="Aldose_epim"/>
    <property type="match status" value="1"/>
</dbReference>
<dbReference type="GO" id="GO:0033499">
    <property type="term" value="P:galactose catabolic process via UDP-galactose, Leloir pathway"/>
    <property type="evidence" value="ECO:0007669"/>
    <property type="project" value="TreeGrafter"/>
</dbReference>
<gene>
    <name evidence="4" type="ORF">BD293_2196</name>
</gene>
<keyword evidence="5" id="KW-1185">Reference proteome</keyword>
<dbReference type="OrthoDB" id="9779408at2"/>
<dbReference type="GO" id="GO:0004034">
    <property type="term" value="F:aldose 1-epimerase activity"/>
    <property type="evidence" value="ECO:0007669"/>
    <property type="project" value="TreeGrafter"/>
</dbReference>
<organism evidence="4 5">
    <name type="scientific">Roseinatronobacter monicus</name>
    <dbReference type="NCBI Taxonomy" id="393481"/>
    <lineage>
        <taxon>Bacteria</taxon>
        <taxon>Pseudomonadati</taxon>
        <taxon>Pseudomonadota</taxon>
        <taxon>Alphaproteobacteria</taxon>
        <taxon>Rhodobacterales</taxon>
        <taxon>Paracoccaceae</taxon>
        <taxon>Roseinatronobacter</taxon>
    </lineage>
</organism>
<keyword evidence="3" id="KW-0119">Carbohydrate metabolism</keyword>
<name>A0A543KEQ0_9RHOB</name>
<dbReference type="InterPro" id="IPR014718">
    <property type="entry name" value="GH-type_carb-bd"/>
</dbReference>
<dbReference type="GO" id="GO:0030246">
    <property type="term" value="F:carbohydrate binding"/>
    <property type="evidence" value="ECO:0007669"/>
    <property type="project" value="InterPro"/>
</dbReference>
<protein>
    <submittedName>
        <fullName evidence="4">Aldose 1-epimerase</fullName>
    </submittedName>
</protein>
<dbReference type="CDD" id="cd09019">
    <property type="entry name" value="galactose_mutarotase_like"/>
    <property type="match status" value="1"/>
</dbReference>
<comment type="caution">
    <text evidence="4">The sequence shown here is derived from an EMBL/GenBank/DDBJ whole genome shotgun (WGS) entry which is preliminary data.</text>
</comment>
<evidence type="ECO:0000256" key="3">
    <source>
        <dbReference type="ARBA" id="ARBA00023277"/>
    </source>
</evidence>
<dbReference type="AlphaFoldDB" id="A0A543KEQ0"/>
<dbReference type="EMBL" id="VFPT01000001">
    <property type="protein sequence ID" value="TQM93559.1"/>
    <property type="molecule type" value="Genomic_DNA"/>
</dbReference>
<dbReference type="GO" id="GO:0006006">
    <property type="term" value="P:glucose metabolic process"/>
    <property type="evidence" value="ECO:0007669"/>
    <property type="project" value="TreeGrafter"/>
</dbReference>
<dbReference type="SUPFAM" id="SSF74650">
    <property type="entry name" value="Galactose mutarotase-like"/>
    <property type="match status" value="1"/>
</dbReference>
<dbReference type="Gene3D" id="2.70.98.10">
    <property type="match status" value="1"/>
</dbReference>
<comment type="similarity">
    <text evidence="1">Belongs to the aldose epimerase family.</text>
</comment>
<dbReference type="RefSeq" id="WP_142081555.1">
    <property type="nucleotide sequence ID" value="NZ_VFPT01000001.1"/>
</dbReference>
<keyword evidence="2" id="KW-0413">Isomerase</keyword>
<sequence length="330" mass="35658">MLSDQITDFGHSASGQPVQRITLRSDGLEVSVLTLGAILQAVRLAGLRPSVVVGFDSAQAYGGANMYCGAIVGPVAGRLRGAEAMIGDQLWRFDPNEGQQLLHSGAEGVHQRLWQIAELGEDHVTLALDLAHCEGGFPGLRRFEARYRVAGHSLSLDLITRTDRPTLANLAPHAFWNLGGGDTLAGHRLRVAADHVLPVGPELYPVAGPAPVARHLDLRNGQPLGALPGYDECFCLSQARQPMRPVAWLDLPDLPHAPALKMATTEPGLQVYDGRRHPTRPFFGVALESQCWPDAPHHDAFPSIMLRPEDGALCQSTCWTLDLIPRGDAE</sequence>
<proteinExistence type="inferred from homology"/>
<evidence type="ECO:0000313" key="5">
    <source>
        <dbReference type="Proteomes" id="UP000320582"/>
    </source>
</evidence>
<dbReference type="PANTHER" id="PTHR10091">
    <property type="entry name" value="ALDOSE-1-EPIMERASE"/>
    <property type="match status" value="1"/>
</dbReference>
<dbReference type="InterPro" id="IPR047215">
    <property type="entry name" value="Galactose_mutarotase-like"/>
</dbReference>
<dbReference type="InterPro" id="IPR011013">
    <property type="entry name" value="Gal_mutarotase_sf_dom"/>
</dbReference>
<dbReference type="Proteomes" id="UP000320582">
    <property type="component" value="Unassembled WGS sequence"/>
</dbReference>
<accession>A0A543KEQ0</accession>
<evidence type="ECO:0000256" key="1">
    <source>
        <dbReference type="ARBA" id="ARBA00006206"/>
    </source>
</evidence>
<dbReference type="InterPro" id="IPR008183">
    <property type="entry name" value="Aldose_1/G6P_1-epimerase"/>
</dbReference>
<dbReference type="PANTHER" id="PTHR10091:SF0">
    <property type="entry name" value="GALACTOSE MUTAROTASE"/>
    <property type="match status" value="1"/>
</dbReference>
<reference evidence="4 5" key="1">
    <citation type="submission" date="2019-06" db="EMBL/GenBank/DDBJ databases">
        <title>Genomic Encyclopedia of Archaeal and Bacterial Type Strains, Phase II (KMG-II): from individual species to whole genera.</title>
        <authorList>
            <person name="Goeker M."/>
        </authorList>
    </citation>
    <scope>NUCLEOTIDE SEQUENCE [LARGE SCALE GENOMIC DNA]</scope>
    <source>
        <strain evidence="4 5">DSM 18423</strain>
    </source>
</reference>
<evidence type="ECO:0000256" key="2">
    <source>
        <dbReference type="ARBA" id="ARBA00023235"/>
    </source>
</evidence>
<evidence type="ECO:0000313" key="4">
    <source>
        <dbReference type="EMBL" id="TQM93559.1"/>
    </source>
</evidence>